<dbReference type="Proteomes" id="UP000194012">
    <property type="component" value="Unassembled WGS sequence"/>
</dbReference>
<reference evidence="3" key="1">
    <citation type="submission" date="2017-03" db="EMBL/GenBank/DDBJ databases">
        <authorList>
            <person name="Rodrigo-Torres L."/>
            <person name="Arahal R.D."/>
            <person name="Lucena T."/>
        </authorList>
    </citation>
    <scope>NUCLEOTIDE SEQUENCE [LARGE SCALE GENOMIC DNA]</scope>
    <source>
        <strain evidence="3">CECT 8370</strain>
    </source>
</reference>
<dbReference type="EMBL" id="FWFJ01000001">
    <property type="protein sequence ID" value="SLN09603.1"/>
    <property type="molecule type" value="Genomic_DNA"/>
</dbReference>
<protein>
    <submittedName>
        <fullName evidence="2">Uncharacterized protein</fullName>
    </submittedName>
</protein>
<keyword evidence="1" id="KW-0812">Transmembrane</keyword>
<evidence type="ECO:0000256" key="1">
    <source>
        <dbReference type="SAM" id="Phobius"/>
    </source>
</evidence>
<organism evidence="2 3">
    <name type="scientific">Roseovarius gaetbuli</name>
    <dbReference type="NCBI Taxonomy" id="1356575"/>
    <lineage>
        <taxon>Bacteria</taxon>
        <taxon>Pseudomonadati</taxon>
        <taxon>Pseudomonadota</taxon>
        <taxon>Alphaproteobacteria</taxon>
        <taxon>Rhodobacterales</taxon>
        <taxon>Roseobacteraceae</taxon>
        <taxon>Roseovarius</taxon>
    </lineage>
</organism>
<dbReference type="RefSeq" id="WP_281252679.1">
    <property type="nucleotide sequence ID" value="NZ_FWFJ01000001.1"/>
</dbReference>
<accession>A0A1X6Y354</accession>
<keyword evidence="1" id="KW-1133">Transmembrane helix</keyword>
<proteinExistence type="predicted"/>
<gene>
    <name evidence="2" type="ORF">ROG8370_00029</name>
</gene>
<evidence type="ECO:0000313" key="3">
    <source>
        <dbReference type="Proteomes" id="UP000194012"/>
    </source>
</evidence>
<keyword evidence="3" id="KW-1185">Reference proteome</keyword>
<dbReference type="AlphaFoldDB" id="A0A1X6Y354"/>
<sequence>MQTFKEGYRGLSVLVNVNFDLLLYVTTLALAFVCAGFMGSL</sequence>
<feature type="transmembrane region" description="Helical" evidence="1">
    <location>
        <begin position="21"/>
        <end position="39"/>
    </location>
</feature>
<keyword evidence="1" id="KW-0472">Membrane</keyword>
<evidence type="ECO:0000313" key="2">
    <source>
        <dbReference type="EMBL" id="SLN09603.1"/>
    </source>
</evidence>
<name>A0A1X6Y354_9RHOB</name>